<evidence type="ECO:0008006" key="5">
    <source>
        <dbReference type="Google" id="ProtNLM"/>
    </source>
</evidence>
<sequence length="88" mass="9468">MTWQCGRSLAPPSHRREAAMSDLLPCPFCGGRAWLNDYEARHGGLASGSRCPQCASCGCNLGYLPTARKATEAWNLRTRQPEGGVSDG</sequence>
<evidence type="ECO:0000313" key="2">
    <source>
        <dbReference type="EMBL" id="OWJ86236.1"/>
    </source>
</evidence>
<reference evidence="3 4" key="1">
    <citation type="submission" date="2016-11" db="EMBL/GenBank/DDBJ databases">
        <title>Comparison of Traditional DNA-DNA Hybridization with In Silico Genomic Analysis.</title>
        <authorList>
            <person name="Nicholson A.C."/>
            <person name="Sammons S."/>
            <person name="Humrighouse B.W."/>
            <person name="Graziano J."/>
            <person name="Lasker B."/>
            <person name="Whitney A.M."/>
            <person name="Mcquiston J.R."/>
        </authorList>
    </citation>
    <scope>NUCLEOTIDE SEQUENCE [LARGE SCALE GENOMIC DNA]</scope>
    <source>
        <strain evidence="1 4">H1892</strain>
        <strain evidence="2 3">H2381</strain>
    </source>
</reference>
<keyword evidence="4" id="KW-1185">Reference proteome</keyword>
<evidence type="ECO:0000313" key="4">
    <source>
        <dbReference type="Proteomes" id="UP000214673"/>
    </source>
</evidence>
<accession>A0A212AXT7</accession>
<gene>
    <name evidence="2" type="ORF">CDV52_03580</name>
    <name evidence="1" type="ORF">CDV53_17470</name>
</gene>
<dbReference type="Proteomes" id="UP000214673">
    <property type="component" value="Unassembled WGS sequence"/>
</dbReference>
<dbReference type="OrthoDB" id="7219996at2"/>
<name>A0A212AXT7_9RHOB</name>
<dbReference type="Proteomes" id="UP000196640">
    <property type="component" value="Unassembled WGS sequence"/>
</dbReference>
<dbReference type="EMBL" id="NIPX01000002">
    <property type="protein sequence ID" value="OWJ86236.1"/>
    <property type="molecule type" value="Genomic_DNA"/>
</dbReference>
<protein>
    <recommendedName>
        <fullName evidence="5">Restriction alleviation protein, Lar family</fullName>
    </recommendedName>
</protein>
<evidence type="ECO:0000313" key="3">
    <source>
        <dbReference type="Proteomes" id="UP000196640"/>
    </source>
</evidence>
<dbReference type="Pfam" id="PF14354">
    <property type="entry name" value="Lar_restr_allev"/>
    <property type="match status" value="1"/>
</dbReference>
<dbReference type="EMBL" id="NIPV01000097">
    <property type="protein sequence ID" value="OWJ72386.1"/>
    <property type="molecule type" value="Genomic_DNA"/>
</dbReference>
<evidence type="ECO:0000313" key="1">
    <source>
        <dbReference type="EMBL" id="OWJ72386.1"/>
    </source>
</evidence>
<dbReference type="AlphaFoldDB" id="A0A212AXT7"/>
<organism evidence="2 3">
    <name type="scientific">Haematobacter missouriensis</name>
    <dbReference type="NCBI Taxonomy" id="366616"/>
    <lineage>
        <taxon>Bacteria</taxon>
        <taxon>Pseudomonadati</taxon>
        <taxon>Pseudomonadota</taxon>
        <taxon>Alphaproteobacteria</taxon>
        <taxon>Rhodobacterales</taxon>
        <taxon>Paracoccaceae</taxon>
        <taxon>Haematobacter</taxon>
    </lineage>
</organism>
<proteinExistence type="predicted"/>
<comment type="caution">
    <text evidence="2">The sequence shown here is derived from an EMBL/GenBank/DDBJ whole genome shotgun (WGS) entry which is preliminary data.</text>
</comment>
<dbReference type="RefSeq" id="WP_088233441.1">
    <property type="nucleotide sequence ID" value="NZ_NIPV01000097.1"/>
</dbReference>